<reference evidence="2" key="2">
    <citation type="submission" date="2021-02" db="EMBL/GenBank/DDBJ databases">
        <authorList>
            <person name="Kimball J.A."/>
            <person name="Haas M.W."/>
            <person name="Macchietto M."/>
            <person name="Kono T."/>
            <person name="Duquette J."/>
            <person name="Shao M."/>
        </authorList>
    </citation>
    <scope>NUCLEOTIDE SEQUENCE</scope>
    <source>
        <tissue evidence="2">Fresh leaf tissue</tissue>
    </source>
</reference>
<evidence type="ECO:0000313" key="2">
    <source>
        <dbReference type="EMBL" id="KAG8054718.1"/>
    </source>
</evidence>
<evidence type="ECO:0000256" key="1">
    <source>
        <dbReference type="SAM" id="MobiDB-lite"/>
    </source>
</evidence>
<organism evidence="2 3">
    <name type="scientific">Zizania palustris</name>
    <name type="common">Northern wild rice</name>
    <dbReference type="NCBI Taxonomy" id="103762"/>
    <lineage>
        <taxon>Eukaryota</taxon>
        <taxon>Viridiplantae</taxon>
        <taxon>Streptophyta</taxon>
        <taxon>Embryophyta</taxon>
        <taxon>Tracheophyta</taxon>
        <taxon>Spermatophyta</taxon>
        <taxon>Magnoliopsida</taxon>
        <taxon>Liliopsida</taxon>
        <taxon>Poales</taxon>
        <taxon>Poaceae</taxon>
        <taxon>BOP clade</taxon>
        <taxon>Oryzoideae</taxon>
        <taxon>Oryzeae</taxon>
        <taxon>Zizaniinae</taxon>
        <taxon>Zizania</taxon>
    </lineage>
</organism>
<sequence length="128" mass="14059">MYLSPVSLFGEPSHRTDQAQPEPSAPPPAFPSECTVKDEITSRNTGPGGAMASNCVHPARGHVPVVLRLPLCVVLPRLLFVSCERWKKVRALAVVRNAIPWRFRGVMSSSSSLRLRANIQILANGRYN</sequence>
<evidence type="ECO:0000313" key="3">
    <source>
        <dbReference type="Proteomes" id="UP000729402"/>
    </source>
</evidence>
<name>A0A8J5RQ76_ZIZPA</name>
<comment type="caution">
    <text evidence="2">The sequence shown here is derived from an EMBL/GenBank/DDBJ whole genome shotgun (WGS) entry which is preliminary data.</text>
</comment>
<dbReference type="AlphaFoldDB" id="A0A8J5RQ76"/>
<dbReference type="EMBL" id="JAAALK010000288">
    <property type="protein sequence ID" value="KAG8054718.1"/>
    <property type="molecule type" value="Genomic_DNA"/>
</dbReference>
<reference evidence="2" key="1">
    <citation type="journal article" date="2021" name="bioRxiv">
        <title>Whole Genome Assembly and Annotation of Northern Wild Rice, Zizania palustris L., Supports a Whole Genome Duplication in the Zizania Genus.</title>
        <authorList>
            <person name="Haas M."/>
            <person name="Kono T."/>
            <person name="Macchietto M."/>
            <person name="Millas R."/>
            <person name="McGilp L."/>
            <person name="Shao M."/>
            <person name="Duquette J."/>
            <person name="Hirsch C.N."/>
            <person name="Kimball J."/>
        </authorList>
    </citation>
    <scope>NUCLEOTIDE SEQUENCE</scope>
    <source>
        <tissue evidence="2">Fresh leaf tissue</tissue>
    </source>
</reference>
<dbReference type="Proteomes" id="UP000729402">
    <property type="component" value="Unassembled WGS sequence"/>
</dbReference>
<keyword evidence="3" id="KW-1185">Reference proteome</keyword>
<protein>
    <submittedName>
        <fullName evidence="2">Uncharacterized protein</fullName>
    </submittedName>
</protein>
<feature type="region of interest" description="Disordered" evidence="1">
    <location>
        <begin position="1"/>
        <end position="34"/>
    </location>
</feature>
<gene>
    <name evidence="2" type="ORF">GUJ93_ZPchr0001g32420</name>
</gene>
<accession>A0A8J5RQ76</accession>
<proteinExistence type="predicted"/>